<dbReference type="Proteomes" id="UP001141806">
    <property type="component" value="Unassembled WGS sequence"/>
</dbReference>
<gene>
    <name evidence="2" type="ORF">NE237_031260</name>
</gene>
<evidence type="ECO:0000313" key="3">
    <source>
        <dbReference type="Proteomes" id="UP001141806"/>
    </source>
</evidence>
<proteinExistence type="predicted"/>
<protein>
    <submittedName>
        <fullName evidence="2">Uncharacterized protein</fullName>
    </submittedName>
</protein>
<organism evidence="2 3">
    <name type="scientific">Protea cynaroides</name>
    <dbReference type="NCBI Taxonomy" id="273540"/>
    <lineage>
        <taxon>Eukaryota</taxon>
        <taxon>Viridiplantae</taxon>
        <taxon>Streptophyta</taxon>
        <taxon>Embryophyta</taxon>
        <taxon>Tracheophyta</taxon>
        <taxon>Spermatophyta</taxon>
        <taxon>Magnoliopsida</taxon>
        <taxon>Proteales</taxon>
        <taxon>Proteaceae</taxon>
        <taxon>Protea</taxon>
    </lineage>
</organism>
<keyword evidence="3" id="KW-1185">Reference proteome</keyword>
<feature type="compositionally biased region" description="Basic and acidic residues" evidence="1">
    <location>
        <begin position="36"/>
        <end position="49"/>
    </location>
</feature>
<feature type="region of interest" description="Disordered" evidence="1">
    <location>
        <begin position="72"/>
        <end position="94"/>
    </location>
</feature>
<evidence type="ECO:0000313" key="2">
    <source>
        <dbReference type="EMBL" id="KAJ4980423.1"/>
    </source>
</evidence>
<dbReference type="EMBL" id="JAMYWD010000001">
    <property type="protein sequence ID" value="KAJ4980423.1"/>
    <property type="molecule type" value="Genomic_DNA"/>
</dbReference>
<dbReference type="AlphaFoldDB" id="A0A9Q0L0U6"/>
<evidence type="ECO:0000256" key="1">
    <source>
        <dbReference type="SAM" id="MobiDB-lite"/>
    </source>
</evidence>
<name>A0A9Q0L0U6_9MAGN</name>
<reference evidence="2" key="1">
    <citation type="journal article" date="2023" name="Plant J.">
        <title>The genome of the king protea, Protea cynaroides.</title>
        <authorList>
            <person name="Chang J."/>
            <person name="Duong T.A."/>
            <person name="Schoeman C."/>
            <person name="Ma X."/>
            <person name="Roodt D."/>
            <person name="Barker N."/>
            <person name="Li Z."/>
            <person name="Van de Peer Y."/>
            <person name="Mizrachi E."/>
        </authorList>
    </citation>
    <scope>NUCLEOTIDE SEQUENCE</scope>
    <source>
        <tissue evidence="2">Young leaves</tissue>
    </source>
</reference>
<feature type="region of interest" description="Disordered" evidence="1">
    <location>
        <begin position="1"/>
        <end position="59"/>
    </location>
</feature>
<comment type="caution">
    <text evidence="2">The sequence shown here is derived from an EMBL/GenBank/DDBJ whole genome shotgun (WGS) entry which is preliminary data.</text>
</comment>
<accession>A0A9Q0L0U6</accession>
<sequence length="150" mass="16218">MGWWADVEDDDDLDEVEEDEVRYPTVAVASEAELPLSHDKAGEGNRTSHSEGQSGNVVDMDLNELPIDTDDLEGYQRNDVSDLGTSVGNDGAMVVTSSPGRVEVIFEDVVAVEDNVSLQGGEFSQVEPGQGSPYFTILAKMKALKVLLRS</sequence>
<feature type="compositionally biased region" description="Acidic residues" evidence="1">
    <location>
        <begin position="1"/>
        <end position="20"/>
    </location>
</feature>